<sequence length="417" mass="47939">MLKTSRKLNELEKYFLYTKENIQFAVEVSKPDLIPKVIRNIKNYNLGLHLKLDELNFVWHNDPIPIHTIPSGIKNPKEACNFVDSIKFDYNNTFSVIAANEKFVAVSVSHMVCDGGFFKDIYGKLLDDNSYSLKPHVPMVATDFFQSELAKITQQDIKNDHELMGQVTTLNWGNNYKQLYTEENQNLKCNYYVDESPVEDFQFHKSKVNLNDLYTFSLALSIMGLNGQLHSNFGTNTCVDLRQFIPMNKRNPLNTQNTSIVSVVVDNVKPKMTVREVITSLHQKLIERLNDGSSYATLQCFFKNDFPAGKECTSSPELSNVGRFLSNDDYAAKITDTWIQQMNQSKYVEGNVFLLCFSKMKNGKNTLVTRFQQPRSVMSNEEANLMIKSIMHLMKEMPVDVSVQEAYDELRRFQKSV</sequence>
<reference evidence="1 2" key="1">
    <citation type="submission" date="2024-04" db="EMBL/GenBank/DDBJ databases">
        <title>Tritrichomonas musculus Genome.</title>
        <authorList>
            <person name="Alves-Ferreira E."/>
            <person name="Grigg M."/>
            <person name="Lorenzi H."/>
            <person name="Galac M."/>
        </authorList>
    </citation>
    <scope>NUCLEOTIDE SEQUENCE [LARGE SCALE GENOMIC DNA]</scope>
    <source>
        <strain evidence="1 2">EAF2021</strain>
    </source>
</reference>
<evidence type="ECO:0008006" key="3">
    <source>
        <dbReference type="Google" id="ProtNLM"/>
    </source>
</evidence>
<dbReference type="EMBL" id="JAPFFF010000012">
    <property type="protein sequence ID" value="KAK8876533.1"/>
    <property type="molecule type" value="Genomic_DNA"/>
</dbReference>
<proteinExistence type="predicted"/>
<evidence type="ECO:0000313" key="2">
    <source>
        <dbReference type="Proteomes" id="UP001470230"/>
    </source>
</evidence>
<evidence type="ECO:0000313" key="1">
    <source>
        <dbReference type="EMBL" id="KAK8876533.1"/>
    </source>
</evidence>
<organism evidence="1 2">
    <name type="scientific">Tritrichomonas musculus</name>
    <dbReference type="NCBI Taxonomy" id="1915356"/>
    <lineage>
        <taxon>Eukaryota</taxon>
        <taxon>Metamonada</taxon>
        <taxon>Parabasalia</taxon>
        <taxon>Tritrichomonadida</taxon>
        <taxon>Tritrichomonadidae</taxon>
        <taxon>Tritrichomonas</taxon>
    </lineage>
</organism>
<name>A0ABR2JGD5_9EUKA</name>
<keyword evidence="2" id="KW-1185">Reference proteome</keyword>
<gene>
    <name evidence="1" type="ORF">M9Y10_006750</name>
</gene>
<protein>
    <recommendedName>
        <fullName evidence="3">Condensation domain-containing protein</fullName>
    </recommendedName>
</protein>
<accession>A0ABR2JGD5</accession>
<comment type="caution">
    <text evidence="1">The sequence shown here is derived from an EMBL/GenBank/DDBJ whole genome shotgun (WGS) entry which is preliminary data.</text>
</comment>
<dbReference type="Proteomes" id="UP001470230">
    <property type="component" value="Unassembled WGS sequence"/>
</dbReference>